<dbReference type="Gene3D" id="3.40.1550.10">
    <property type="entry name" value="CheC-like"/>
    <property type="match status" value="1"/>
</dbReference>
<evidence type="ECO:0000313" key="4">
    <source>
        <dbReference type="Proteomes" id="UP000043763"/>
    </source>
</evidence>
<dbReference type="RefSeq" id="WP_008726787.1">
    <property type="nucleotide sequence ID" value="NZ_CVLB01000001.1"/>
</dbReference>
<feature type="domain" description="Chemotaxis phosphatase CheX-like" evidence="2">
    <location>
        <begin position="51"/>
        <end position="152"/>
    </location>
</feature>
<dbReference type="InterPro" id="IPR028051">
    <property type="entry name" value="CheX-like_dom"/>
</dbReference>
<dbReference type="EMBL" id="CVLB01000001">
    <property type="protein sequence ID" value="CRF32869.1"/>
    <property type="molecule type" value="Genomic_DNA"/>
</dbReference>
<dbReference type="InterPro" id="IPR028976">
    <property type="entry name" value="CheC-like_sf"/>
</dbReference>
<evidence type="ECO:0000259" key="2">
    <source>
        <dbReference type="Pfam" id="PF13690"/>
    </source>
</evidence>
<reference evidence="4" key="1">
    <citation type="submission" date="2015-04" db="EMBL/GenBank/DDBJ databases">
        <authorList>
            <person name="Mushtaq Mamoona"/>
        </authorList>
    </citation>
    <scope>NUCLEOTIDE SEQUENCE [LARGE SCALE GENOMIC DNA]</scope>
    <source>
        <strain evidence="4">AN4859/03</strain>
    </source>
</reference>
<keyword evidence="4" id="KW-1185">Reference proteome</keyword>
<evidence type="ECO:0000313" key="3">
    <source>
        <dbReference type="EMBL" id="CRF32869.1"/>
    </source>
</evidence>
<proteinExistence type="predicted"/>
<dbReference type="Pfam" id="PF13690">
    <property type="entry name" value="CheX"/>
    <property type="match status" value="1"/>
</dbReference>
<dbReference type="PANTHER" id="PTHR39452:SF1">
    <property type="entry name" value="CHEY-P PHOSPHATASE CHEX"/>
    <property type="match status" value="1"/>
</dbReference>
<protein>
    <submittedName>
        <fullName evidence="3">Chemotaxis protein CheX</fullName>
    </submittedName>
</protein>
<dbReference type="AlphaFoldDB" id="A0A0G4K612"/>
<name>A0A0G4K612_9SPIR</name>
<dbReference type="PANTHER" id="PTHR39452">
    <property type="entry name" value="CHEY-P PHOSPHATASE CHEX"/>
    <property type="match status" value="1"/>
</dbReference>
<dbReference type="CDD" id="cd17906">
    <property type="entry name" value="CheX"/>
    <property type="match status" value="1"/>
</dbReference>
<dbReference type="OrthoDB" id="9788100at2"/>
<gene>
    <name evidence="3" type="ORF">BRSU_1075</name>
</gene>
<dbReference type="SUPFAM" id="SSF103039">
    <property type="entry name" value="CheC-like"/>
    <property type="match status" value="1"/>
</dbReference>
<dbReference type="GO" id="GO:0006935">
    <property type="term" value="P:chemotaxis"/>
    <property type="evidence" value="ECO:0007669"/>
    <property type="project" value="UniProtKB-KW"/>
</dbReference>
<keyword evidence="1" id="KW-0145">Chemotaxis</keyword>
<dbReference type="Proteomes" id="UP000043763">
    <property type="component" value="Unassembled WGS sequence"/>
</dbReference>
<dbReference type="GeneID" id="44969771"/>
<accession>A0A0G4K612</accession>
<evidence type="ECO:0000256" key="1">
    <source>
        <dbReference type="ARBA" id="ARBA00022500"/>
    </source>
</evidence>
<organism evidence="3 4">
    <name type="scientific">Brachyspira suanatina</name>
    <dbReference type="NCBI Taxonomy" id="381802"/>
    <lineage>
        <taxon>Bacteria</taxon>
        <taxon>Pseudomonadati</taxon>
        <taxon>Spirochaetota</taxon>
        <taxon>Spirochaetia</taxon>
        <taxon>Brachyspirales</taxon>
        <taxon>Brachyspiraceae</taxon>
        <taxon>Brachyspira</taxon>
    </lineage>
</organism>
<dbReference type="InterPro" id="IPR038756">
    <property type="entry name" value="CheX-like"/>
</dbReference>
<sequence length="166" mass="18329">MATTPIKFMDVRFINPFIVSLVSIFKEMAGLTMEKGTLVKGQGRKLFSGYGVAIGIVGDVNGQVLYEFPENFSQLLTENLTDKKRGEYDSEDDFEDMMRSVINEMGNTISGLAITKLAEEGISCDITPPILYFGKEIQIIPKNLQTIIIPFQSSLGFVSVNIAMDA</sequence>